<sequence length="203" mass="22008">MSDSPVIEARAARPGFDRPVLGPLTLAVPGGARWALTGPNGSGKSLLLKCLTGQARVHGGRLTTAPGTRISLLAQDHPRPYPWPLSGHDWFRAMGTRVPEHPRIRALLRRRLDQLSGGQWQLLRLASVLAPVEAADRDTGRPHLVLLDEPANHLDAEVRADAVELITALPASATLVMTSHDDELLGTLGVERHPLQDYLDAHD</sequence>
<dbReference type="InterPro" id="IPR003439">
    <property type="entry name" value="ABC_transporter-like_ATP-bd"/>
</dbReference>
<dbReference type="EMBL" id="MUZR01000027">
    <property type="protein sequence ID" value="OOC10020.1"/>
    <property type="molecule type" value="Genomic_DNA"/>
</dbReference>
<dbReference type="GO" id="GO:0005524">
    <property type="term" value="F:ATP binding"/>
    <property type="evidence" value="ECO:0007669"/>
    <property type="project" value="UniProtKB-KW"/>
</dbReference>
<dbReference type="OrthoDB" id="9780942at2"/>
<keyword evidence="4" id="KW-0067">ATP-binding</keyword>
<keyword evidence="7" id="KW-1185">Reference proteome</keyword>
<evidence type="ECO:0000256" key="4">
    <source>
        <dbReference type="ARBA" id="ARBA00022840"/>
    </source>
</evidence>
<dbReference type="InterPro" id="IPR050153">
    <property type="entry name" value="Metal_Ion_Import_ABC"/>
</dbReference>
<comment type="similarity">
    <text evidence="1">Belongs to the ABC transporter superfamily.</text>
</comment>
<feature type="domain" description="AAA+ ATPase" evidence="5">
    <location>
        <begin position="30"/>
        <end position="197"/>
    </location>
</feature>
<accession>A0A1V2ZY31</accession>
<evidence type="ECO:0000313" key="6">
    <source>
        <dbReference type="EMBL" id="OOC10020.1"/>
    </source>
</evidence>
<keyword evidence="2" id="KW-0813">Transport</keyword>
<dbReference type="SUPFAM" id="SSF52540">
    <property type="entry name" value="P-loop containing nucleoside triphosphate hydrolases"/>
    <property type="match status" value="1"/>
</dbReference>
<dbReference type="SMART" id="SM00382">
    <property type="entry name" value="AAA"/>
    <property type="match status" value="1"/>
</dbReference>
<keyword evidence="3" id="KW-0547">Nucleotide-binding</keyword>
<dbReference type="STRING" id="252474.B1A74_08140"/>
<dbReference type="InterPro" id="IPR027417">
    <property type="entry name" value="P-loop_NTPase"/>
</dbReference>
<gene>
    <name evidence="6" type="ORF">B1A74_08140</name>
</gene>
<proteinExistence type="inferred from homology"/>
<dbReference type="GO" id="GO:0016887">
    <property type="term" value="F:ATP hydrolysis activity"/>
    <property type="evidence" value="ECO:0007669"/>
    <property type="project" value="InterPro"/>
</dbReference>
<evidence type="ECO:0000256" key="3">
    <source>
        <dbReference type="ARBA" id="ARBA00022741"/>
    </source>
</evidence>
<name>A0A1V2ZY31_9GAMM</name>
<reference evidence="6 7" key="1">
    <citation type="submission" date="2017-02" db="EMBL/GenBank/DDBJ databases">
        <title>Genomic diversity within the haloalkaliphilic genus Thioalkalivibrio.</title>
        <authorList>
            <person name="Ahn A.-C."/>
            <person name="Meier-Kolthoff J."/>
            <person name="Overmars L."/>
            <person name="Richter M."/>
            <person name="Woyke T."/>
            <person name="Sorokin D.Y."/>
            <person name="Muyzer G."/>
        </authorList>
    </citation>
    <scope>NUCLEOTIDE SEQUENCE [LARGE SCALE GENOMIC DNA]</scope>
    <source>
        <strain evidence="6 7">HL17</strain>
    </source>
</reference>
<evidence type="ECO:0000256" key="1">
    <source>
        <dbReference type="ARBA" id="ARBA00005417"/>
    </source>
</evidence>
<protein>
    <submittedName>
        <fullName evidence="6">ABC transporter</fullName>
    </submittedName>
</protein>
<dbReference type="PROSITE" id="PS00211">
    <property type="entry name" value="ABC_TRANSPORTER_1"/>
    <property type="match status" value="1"/>
</dbReference>
<evidence type="ECO:0000256" key="2">
    <source>
        <dbReference type="ARBA" id="ARBA00022448"/>
    </source>
</evidence>
<dbReference type="Pfam" id="PF00005">
    <property type="entry name" value="ABC_tran"/>
    <property type="match status" value="1"/>
</dbReference>
<dbReference type="CDD" id="cd00267">
    <property type="entry name" value="ABC_ATPase"/>
    <property type="match status" value="1"/>
</dbReference>
<dbReference type="InterPro" id="IPR017871">
    <property type="entry name" value="ABC_transporter-like_CS"/>
</dbReference>
<dbReference type="Gene3D" id="3.40.50.300">
    <property type="entry name" value="P-loop containing nucleotide triphosphate hydrolases"/>
    <property type="match status" value="2"/>
</dbReference>
<dbReference type="PANTHER" id="PTHR42734:SF5">
    <property type="entry name" value="IRON TRANSPORT SYSTEM ATP-BINDING PROTEIN HI_0361-RELATED"/>
    <property type="match status" value="1"/>
</dbReference>
<dbReference type="InterPro" id="IPR003593">
    <property type="entry name" value="AAA+_ATPase"/>
</dbReference>
<dbReference type="PANTHER" id="PTHR42734">
    <property type="entry name" value="METAL TRANSPORT SYSTEM ATP-BINDING PROTEIN TM_0124-RELATED"/>
    <property type="match status" value="1"/>
</dbReference>
<dbReference type="RefSeq" id="WP_077244328.1">
    <property type="nucleotide sequence ID" value="NZ_MUZR01000027.1"/>
</dbReference>
<evidence type="ECO:0000313" key="7">
    <source>
        <dbReference type="Proteomes" id="UP000189177"/>
    </source>
</evidence>
<dbReference type="AlphaFoldDB" id="A0A1V2ZY31"/>
<comment type="caution">
    <text evidence="6">The sequence shown here is derived from an EMBL/GenBank/DDBJ whole genome shotgun (WGS) entry which is preliminary data.</text>
</comment>
<dbReference type="Proteomes" id="UP000189177">
    <property type="component" value="Unassembled WGS sequence"/>
</dbReference>
<organism evidence="6 7">
    <name type="scientific">Thioalkalivibrio halophilus</name>
    <dbReference type="NCBI Taxonomy" id="252474"/>
    <lineage>
        <taxon>Bacteria</taxon>
        <taxon>Pseudomonadati</taxon>
        <taxon>Pseudomonadota</taxon>
        <taxon>Gammaproteobacteria</taxon>
        <taxon>Chromatiales</taxon>
        <taxon>Ectothiorhodospiraceae</taxon>
        <taxon>Thioalkalivibrio</taxon>
    </lineage>
</organism>
<evidence type="ECO:0000259" key="5">
    <source>
        <dbReference type="SMART" id="SM00382"/>
    </source>
</evidence>